<gene>
    <name evidence="1" type="ORF">D5S19_30870</name>
</gene>
<organism evidence="1 2">
    <name type="scientific">Amycolatopsis panacis</name>
    <dbReference type="NCBI Taxonomy" id="2340917"/>
    <lineage>
        <taxon>Bacteria</taxon>
        <taxon>Bacillati</taxon>
        <taxon>Actinomycetota</taxon>
        <taxon>Actinomycetes</taxon>
        <taxon>Pseudonocardiales</taxon>
        <taxon>Pseudonocardiaceae</taxon>
        <taxon>Amycolatopsis</taxon>
    </lineage>
</organism>
<accession>A0A419HJQ5</accession>
<name>A0A419HJQ5_9PSEU</name>
<comment type="caution">
    <text evidence="1">The sequence shown here is derived from an EMBL/GenBank/DDBJ whole genome shotgun (WGS) entry which is preliminary data.</text>
</comment>
<keyword evidence="2" id="KW-1185">Reference proteome</keyword>
<protein>
    <submittedName>
        <fullName evidence="1">Uncharacterized protein</fullName>
    </submittedName>
</protein>
<evidence type="ECO:0000313" key="1">
    <source>
        <dbReference type="EMBL" id="RJQ76075.1"/>
    </source>
</evidence>
<proteinExistence type="predicted"/>
<dbReference type="EMBL" id="QZFV01000152">
    <property type="protein sequence ID" value="RJQ76075.1"/>
    <property type="molecule type" value="Genomic_DNA"/>
</dbReference>
<dbReference type="Proteomes" id="UP000285112">
    <property type="component" value="Unassembled WGS sequence"/>
</dbReference>
<dbReference type="OrthoDB" id="582519at2"/>
<evidence type="ECO:0000313" key="2">
    <source>
        <dbReference type="Proteomes" id="UP000285112"/>
    </source>
</evidence>
<sequence length="60" mass="6945">MEEARFAPHEGNELMIKMMDSRSPDAEGWVKMKMEVNGVKIHYLRNRISGAVDDFEFKDG</sequence>
<dbReference type="RefSeq" id="WP_120026871.1">
    <property type="nucleotide sequence ID" value="NZ_QZFV01000152.1"/>
</dbReference>
<reference evidence="1 2" key="1">
    <citation type="submission" date="2018-09" db="EMBL/GenBank/DDBJ databases">
        <title>YIM PH 21725 draft genome.</title>
        <authorList>
            <person name="Miao C."/>
        </authorList>
    </citation>
    <scope>NUCLEOTIDE SEQUENCE [LARGE SCALE GENOMIC DNA]</scope>
    <source>
        <strain evidence="2">YIM PH21725</strain>
    </source>
</reference>
<dbReference type="AlphaFoldDB" id="A0A419HJQ5"/>